<comment type="cofactor">
    <cofactor evidence="1 19">
        <name>FAD</name>
        <dbReference type="ChEBI" id="CHEBI:57692"/>
    </cofactor>
</comment>
<keyword evidence="12 19" id="KW-0133">Cell shape</keyword>
<dbReference type="AlphaFoldDB" id="A0A227KG97"/>
<dbReference type="GO" id="GO:0005829">
    <property type="term" value="C:cytosol"/>
    <property type="evidence" value="ECO:0007669"/>
    <property type="project" value="TreeGrafter"/>
</dbReference>
<dbReference type="GO" id="GO:0008762">
    <property type="term" value="F:UDP-N-acetylmuramate dehydrogenase activity"/>
    <property type="evidence" value="ECO:0007669"/>
    <property type="project" value="UniProtKB-UniRule"/>
</dbReference>
<dbReference type="SUPFAM" id="SSF56176">
    <property type="entry name" value="FAD-binding/transporter-associated domain-like"/>
    <property type="match status" value="1"/>
</dbReference>
<evidence type="ECO:0000256" key="15">
    <source>
        <dbReference type="ARBA" id="ARBA00023306"/>
    </source>
</evidence>
<evidence type="ECO:0000256" key="10">
    <source>
        <dbReference type="ARBA" id="ARBA00022827"/>
    </source>
</evidence>
<comment type="function">
    <text evidence="2 19">Cell wall formation.</text>
</comment>
<evidence type="ECO:0000313" key="21">
    <source>
        <dbReference type="EMBL" id="OXE45826.1"/>
    </source>
</evidence>
<dbReference type="PANTHER" id="PTHR21071">
    <property type="entry name" value="UDP-N-ACETYLENOLPYRUVOYLGLUCOSAMINE REDUCTASE"/>
    <property type="match status" value="1"/>
</dbReference>
<dbReference type="NCBIfam" id="NF000755">
    <property type="entry name" value="PRK00046.1"/>
    <property type="match status" value="1"/>
</dbReference>
<evidence type="ECO:0000313" key="22">
    <source>
        <dbReference type="Proteomes" id="UP000214610"/>
    </source>
</evidence>
<dbReference type="GO" id="GO:0071949">
    <property type="term" value="F:FAD binding"/>
    <property type="evidence" value="ECO:0007669"/>
    <property type="project" value="InterPro"/>
</dbReference>
<dbReference type="InterPro" id="IPR016166">
    <property type="entry name" value="FAD-bd_PCMH"/>
</dbReference>
<keyword evidence="14 19" id="KW-0560">Oxidoreductase</keyword>
<feature type="active site" description="Proton donor" evidence="19">
    <location>
        <position position="241"/>
    </location>
</feature>
<dbReference type="InterPro" id="IPR016167">
    <property type="entry name" value="FAD-bd_PCMH_sub1"/>
</dbReference>
<dbReference type="InterPro" id="IPR036318">
    <property type="entry name" value="FAD-bd_PCMH-like_sf"/>
</dbReference>
<dbReference type="InterPro" id="IPR003170">
    <property type="entry name" value="MurB"/>
</dbReference>
<dbReference type="InterPro" id="IPR011601">
    <property type="entry name" value="MurB_C"/>
</dbReference>
<dbReference type="Gene3D" id="3.90.78.10">
    <property type="entry name" value="UDP-N-acetylenolpyruvoylglucosamine reductase, C-terminal domain"/>
    <property type="match status" value="1"/>
</dbReference>
<dbReference type="SUPFAM" id="SSF56194">
    <property type="entry name" value="Uridine diphospho-N-Acetylenolpyruvylglucosamine reductase, MurB, C-terminal domain"/>
    <property type="match status" value="1"/>
</dbReference>
<dbReference type="PROSITE" id="PS51387">
    <property type="entry name" value="FAD_PCMH"/>
    <property type="match status" value="1"/>
</dbReference>
<keyword evidence="22" id="KW-1185">Reference proteome</keyword>
<comment type="similarity">
    <text evidence="19">Belongs to the MurB family.</text>
</comment>
<feature type="active site" evidence="19">
    <location>
        <position position="167"/>
    </location>
</feature>
<dbReference type="InterPro" id="IPR016169">
    <property type="entry name" value="FAD-bd_PCMH_sub2"/>
</dbReference>
<dbReference type="NCBIfam" id="TIGR00179">
    <property type="entry name" value="murB"/>
    <property type="match status" value="1"/>
</dbReference>
<keyword evidence="8 19" id="KW-0132">Cell division</keyword>
<feature type="active site" evidence="19">
    <location>
        <position position="337"/>
    </location>
</feature>
<dbReference type="InterPro" id="IPR006094">
    <property type="entry name" value="Oxid_FAD_bind_N"/>
</dbReference>
<dbReference type="Pfam" id="PF02873">
    <property type="entry name" value="MurB_C"/>
    <property type="match status" value="1"/>
</dbReference>
<evidence type="ECO:0000259" key="20">
    <source>
        <dbReference type="PROSITE" id="PS51387"/>
    </source>
</evidence>
<evidence type="ECO:0000256" key="4">
    <source>
        <dbReference type="ARBA" id="ARBA00004752"/>
    </source>
</evidence>
<evidence type="ECO:0000256" key="5">
    <source>
        <dbReference type="ARBA" id="ARBA00012518"/>
    </source>
</evidence>
<evidence type="ECO:0000256" key="2">
    <source>
        <dbReference type="ARBA" id="ARBA00003921"/>
    </source>
</evidence>
<protein>
    <recommendedName>
        <fullName evidence="6 19">UDP-N-acetylenolpyruvoylglucosamine reductase</fullName>
        <ecNumber evidence="5 19">1.3.1.98</ecNumber>
    </recommendedName>
    <alternativeName>
        <fullName evidence="17 19">UDP-N-acetylmuramate dehydrogenase</fullName>
    </alternativeName>
</protein>
<evidence type="ECO:0000256" key="3">
    <source>
        <dbReference type="ARBA" id="ARBA00004496"/>
    </source>
</evidence>
<dbReference type="GO" id="GO:0009252">
    <property type="term" value="P:peptidoglycan biosynthetic process"/>
    <property type="evidence" value="ECO:0007669"/>
    <property type="project" value="UniProtKB-UniRule"/>
</dbReference>
<sequence length="341" mass="38221">MSFSVKNDVDLTKLNTFRITAKAKEFADIETAEDLDSAADFLAQHPEKRFLILGGGSDILFSQDFDGIILRNHLYGVEAAGEDEEFYYVTAASGEDWHSFILRTLDAKKPGLENLTLIPGTVGGAPIQNIGAYGMEVAERIHCVEYFDLKTKERKVLRNEECDFGYRTSVFKKPEMKNAFITSVTFKLPKKWEPVISYKDLREHLQSNHAPELHPTDIYNSVIAIRKRKLPSPHKLGSAGSFFKNPVLSREEFHALQEKNPSVVAYPMAGGRYKVSAAWLIDNAGLKGLRMGDVGVYEKQPLIIVNYGSAFGEDVVGMAQDIRVRVKNCFNVKLEPEVVIV</sequence>
<dbReference type="Gene3D" id="3.30.465.10">
    <property type="match status" value="1"/>
</dbReference>
<dbReference type="GO" id="GO:0051301">
    <property type="term" value="P:cell division"/>
    <property type="evidence" value="ECO:0007669"/>
    <property type="project" value="UniProtKB-KW"/>
</dbReference>
<evidence type="ECO:0000256" key="18">
    <source>
        <dbReference type="ARBA" id="ARBA00048914"/>
    </source>
</evidence>
<dbReference type="Pfam" id="PF01565">
    <property type="entry name" value="FAD_binding_4"/>
    <property type="match status" value="1"/>
</dbReference>
<dbReference type="UniPathway" id="UPA00219"/>
<evidence type="ECO:0000256" key="13">
    <source>
        <dbReference type="ARBA" id="ARBA00022984"/>
    </source>
</evidence>
<keyword evidence="9 19" id="KW-0285">Flavoprotein</keyword>
<reference evidence="22" key="1">
    <citation type="submission" date="2017-05" db="EMBL/GenBank/DDBJ databases">
        <title>Improved OligoMM genomes.</title>
        <authorList>
            <person name="Garzetti D."/>
        </authorList>
    </citation>
    <scope>NUCLEOTIDE SEQUENCE [LARGE SCALE GENOMIC DNA]</scope>
    <source>
        <strain evidence="22">YL45</strain>
    </source>
</reference>
<accession>A0A227KG97</accession>
<dbReference type="PANTHER" id="PTHR21071:SF4">
    <property type="entry name" value="UDP-N-ACETYLENOLPYRUVOYLGLUCOSAMINE REDUCTASE"/>
    <property type="match status" value="1"/>
</dbReference>
<dbReference type="NCBIfam" id="NF010478">
    <property type="entry name" value="PRK13903.1"/>
    <property type="match status" value="1"/>
</dbReference>
<comment type="caution">
    <text evidence="21">The sequence shown here is derived from an EMBL/GenBank/DDBJ whole genome shotgun (WGS) entry which is preliminary data.</text>
</comment>
<name>A0A227KG97_9BURK</name>
<feature type="domain" description="FAD-binding PCMH-type" evidence="20">
    <location>
        <begin position="19"/>
        <end position="191"/>
    </location>
</feature>
<evidence type="ECO:0000256" key="14">
    <source>
        <dbReference type="ARBA" id="ARBA00023002"/>
    </source>
</evidence>
<keyword evidence="7 19" id="KW-0963">Cytoplasm</keyword>
<evidence type="ECO:0000256" key="1">
    <source>
        <dbReference type="ARBA" id="ARBA00001974"/>
    </source>
</evidence>
<evidence type="ECO:0000256" key="17">
    <source>
        <dbReference type="ARBA" id="ARBA00031026"/>
    </source>
</evidence>
<comment type="catalytic activity">
    <reaction evidence="18 19">
        <text>UDP-N-acetyl-alpha-D-muramate + NADP(+) = UDP-N-acetyl-3-O-(1-carboxyvinyl)-alpha-D-glucosamine + NADPH + H(+)</text>
        <dbReference type="Rhea" id="RHEA:12248"/>
        <dbReference type="ChEBI" id="CHEBI:15378"/>
        <dbReference type="ChEBI" id="CHEBI:57783"/>
        <dbReference type="ChEBI" id="CHEBI:58349"/>
        <dbReference type="ChEBI" id="CHEBI:68483"/>
        <dbReference type="ChEBI" id="CHEBI:70757"/>
        <dbReference type="EC" id="1.3.1.98"/>
    </reaction>
</comment>
<dbReference type="GO" id="GO:0071555">
    <property type="term" value="P:cell wall organization"/>
    <property type="evidence" value="ECO:0007669"/>
    <property type="project" value="UniProtKB-KW"/>
</dbReference>
<dbReference type="EC" id="1.3.1.98" evidence="5 19"/>
<keyword evidence="11 19" id="KW-0521">NADP</keyword>
<dbReference type="HAMAP" id="MF_00037">
    <property type="entry name" value="MurB"/>
    <property type="match status" value="1"/>
</dbReference>
<evidence type="ECO:0000256" key="6">
    <source>
        <dbReference type="ARBA" id="ARBA00015188"/>
    </source>
</evidence>
<dbReference type="GeneID" id="78361425"/>
<keyword evidence="15 19" id="KW-0131">Cell cycle</keyword>
<keyword evidence="13 19" id="KW-0573">Peptidoglycan synthesis</keyword>
<comment type="subcellular location">
    <subcellularLocation>
        <location evidence="3 19">Cytoplasm</location>
    </subcellularLocation>
</comment>
<organism evidence="21 22">
    <name type="scientific">Turicimonas muris</name>
    <dbReference type="NCBI Taxonomy" id="1796652"/>
    <lineage>
        <taxon>Bacteria</taxon>
        <taxon>Pseudomonadati</taxon>
        <taxon>Pseudomonadota</taxon>
        <taxon>Betaproteobacteria</taxon>
        <taxon>Burkholderiales</taxon>
        <taxon>Sutterellaceae</taxon>
        <taxon>Turicimonas</taxon>
    </lineage>
</organism>
<keyword evidence="10 19" id="KW-0274">FAD</keyword>
<evidence type="ECO:0000256" key="11">
    <source>
        <dbReference type="ARBA" id="ARBA00022857"/>
    </source>
</evidence>
<dbReference type="InterPro" id="IPR036635">
    <property type="entry name" value="MurB_C_sf"/>
</dbReference>
<evidence type="ECO:0000256" key="7">
    <source>
        <dbReference type="ARBA" id="ARBA00022490"/>
    </source>
</evidence>
<proteinExistence type="inferred from homology"/>
<evidence type="ECO:0000256" key="8">
    <source>
        <dbReference type="ARBA" id="ARBA00022618"/>
    </source>
</evidence>
<evidence type="ECO:0000256" key="12">
    <source>
        <dbReference type="ARBA" id="ARBA00022960"/>
    </source>
</evidence>
<evidence type="ECO:0000256" key="16">
    <source>
        <dbReference type="ARBA" id="ARBA00023316"/>
    </source>
</evidence>
<dbReference type="Gene3D" id="3.30.43.10">
    <property type="entry name" value="Uridine Diphospho-n-acetylenolpyruvylglucosamine Reductase, domain 2"/>
    <property type="match status" value="1"/>
</dbReference>
<evidence type="ECO:0000256" key="9">
    <source>
        <dbReference type="ARBA" id="ARBA00022630"/>
    </source>
</evidence>
<keyword evidence="16 19" id="KW-0961">Cell wall biogenesis/degradation</keyword>
<comment type="pathway">
    <text evidence="4 19">Cell wall biogenesis; peptidoglycan biosynthesis.</text>
</comment>
<dbReference type="EMBL" id="NHMP01000007">
    <property type="protein sequence ID" value="OXE45826.1"/>
    <property type="molecule type" value="Genomic_DNA"/>
</dbReference>
<evidence type="ECO:0000256" key="19">
    <source>
        <dbReference type="HAMAP-Rule" id="MF_00037"/>
    </source>
</evidence>
<gene>
    <name evidence="19" type="primary">murB</name>
    <name evidence="21" type="ORF">ADH67_10420</name>
</gene>
<dbReference type="GO" id="GO:0008360">
    <property type="term" value="P:regulation of cell shape"/>
    <property type="evidence" value="ECO:0007669"/>
    <property type="project" value="UniProtKB-KW"/>
</dbReference>
<dbReference type="Proteomes" id="UP000214610">
    <property type="component" value="Unassembled WGS sequence"/>
</dbReference>
<dbReference type="RefSeq" id="WP_066592765.1">
    <property type="nucleotide sequence ID" value="NZ_CP065313.1"/>
</dbReference>